<dbReference type="Proteomes" id="UP000032142">
    <property type="component" value="Unassembled WGS sequence"/>
</dbReference>
<sequence length="30" mass="3401">MSTKHTQTGNSTDYRLKIMTLGIQFNKGKT</sequence>
<keyword evidence="2" id="KW-1185">Reference proteome</keyword>
<proteinExistence type="predicted"/>
<evidence type="ECO:0000313" key="1">
    <source>
        <dbReference type="EMBL" id="KHG16417.1"/>
    </source>
</evidence>
<organism evidence="1 2">
    <name type="scientific">Gossypium arboreum</name>
    <name type="common">Tree cotton</name>
    <name type="synonym">Gossypium nanking</name>
    <dbReference type="NCBI Taxonomy" id="29729"/>
    <lineage>
        <taxon>Eukaryota</taxon>
        <taxon>Viridiplantae</taxon>
        <taxon>Streptophyta</taxon>
        <taxon>Embryophyta</taxon>
        <taxon>Tracheophyta</taxon>
        <taxon>Spermatophyta</taxon>
        <taxon>Magnoliopsida</taxon>
        <taxon>eudicotyledons</taxon>
        <taxon>Gunneridae</taxon>
        <taxon>Pentapetalae</taxon>
        <taxon>rosids</taxon>
        <taxon>malvids</taxon>
        <taxon>Malvales</taxon>
        <taxon>Malvaceae</taxon>
        <taxon>Malvoideae</taxon>
        <taxon>Gossypium</taxon>
    </lineage>
</organism>
<name>A0A0B0NUV8_GOSAR</name>
<accession>A0A0B0NUV8</accession>
<evidence type="ECO:0000313" key="2">
    <source>
        <dbReference type="Proteomes" id="UP000032142"/>
    </source>
</evidence>
<protein>
    <submittedName>
        <fullName evidence="1">Uncharacterized protein</fullName>
    </submittedName>
</protein>
<reference evidence="2" key="1">
    <citation type="submission" date="2014-09" db="EMBL/GenBank/DDBJ databases">
        <authorList>
            <person name="Mudge J."/>
            <person name="Ramaraj T."/>
            <person name="Lindquist I.E."/>
            <person name="Bharti A.K."/>
            <person name="Sundararajan A."/>
            <person name="Cameron C.T."/>
            <person name="Woodward J.E."/>
            <person name="May G.D."/>
            <person name="Brubaker C."/>
            <person name="Broadhvest J."/>
            <person name="Wilkins T.A."/>
        </authorList>
    </citation>
    <scope>NUCLEOTIDE SEQUENCE</scope>
    <source>
        <strain evidence="2">cv. AKA8401</strain>
    </source>
</reference>
<gene>
    <name evidence="1" type="ORF">F383_07868</name>
</gene>
<dbReference type="EMBL" id="KN406126">
    <property type="protein sequence ID" value="KHG16417.1"/>
    <property type="molecule type" value="Genomic_DNA"/>
</dbReference>
<dbReference type="AlphaFoldDB" id="A0A0B0NUV8"/>